<dbReference type="PANTHER" id="PTHR40866:SF1">
    <property type="entry name" value="BED-TYPE DOMAIN-CONTAINING PROTEIN"/>
    <property type="match status" value="1"/>
</dbReference>
<reference evidence="1 2" key="1">
    <citation type="submission" date="2013-11" db="EMBL/GenBank/DDBJ databases">
        <title>The Genome Sequence of Phytophthora parasitica P1569.</title>
        <authorList>
            <consortium name="The Broad Institute Genomics Platform"/>
            <person name="Russ C."/>
            <person name="Tyler B."/>
            <person name="Panabieres F."/>
            <person name="Shan W."/>
            <person name="Tripathy S."/>
            <person name="Grunwald N."/>
            <person name="Machado M."/>
            <person name="Johnson C.S."/>
            <person name="Arredondo F."/>
            <person name="Hong C."/>
            <person name="Coffey M."/>
            <person name="Young S.K."/>
            <person name="Zeng Q."/>
            <person name="Gargeya S."/>
            <person name="Fitzgerald M."/>
            <person name="Abouelleil A."/>
            <person name="Alvarado L."/>
            <person name="Chapman S.B."/>
            <person name="Gainer-Dewar J."/>
            <person name="Goldberg J."/>
            <person name="Griggs A."/>
            <person name="Gujja S."/>
            <person name="Hansen M."/>
            <person name="Howarth C."/>
            <person name="Imamovic A."/>
            <person name="Ireland A."/>
            <person name="Larimer J."/>
            <person name="McCowan C."/>
            <person name="Murphy C."/>
            <person name="Pearson M."/>
            <person name="Poon T.W."/>
            <person name="Priest M."/>
            <person name="Roberts A."/>
            <person name="Saif S."/>
            <person name="Shea T."/>
            <person name="Sykes S."/>
            <person name="Wortman J."/>
            <person name="Nusbaum C."/>
            <person name="Birren B."/>
        </authorList>
    </citation>
    <scope>NUCLEOTIDE SEQUENCE [LARGE SCALE GENOMIC DNA]</scope>
    <source>
        <strain evidence="1 2">P1569</strain>
    </source>
</reference>
<sequence>MDHPTTRSMSRLKPICSKTLKRYMVETTREVEKEITKATPPTFGAMYDGWTCFSENYVALYIVFWKDGQLFYVLGVVKIYGWRQLCHQSADGNWSVVRLIVSTWQPKGVLAGHEDLVGAVSALMLALQTTKNRAEFRRHTSLGPSRPNATRWSSTFMMLERYVRIRGAIKRVDAVYDPMPKPAAHRRIVSLVESLKIFKHCVQEAAGGGSIDEIRAASIRQDY</sequence>
<proteinExistence type="predicted"/>
<evidence type="ECO:0000313" key="2">
    <source>
        <dbReference type="Proteomes" id="UP000018721"/>
    </source>
</evidence>
<dbReference type="OrthoDB" id="10410041at2759"/>
<dbReference type="PANTHER" id="PTHR40866">
    <property type="entry name" value="BED-TYPE DOMAIN-CONTAINING PROTEIN"/>
    <property type="match status" value="1"/>
</dbReference>
<accession>V9EBI4</accession>
<dbReference type="AlphaFoldDB" id="V9EBI4"/>
<comment type="caution">
    <text evidence="1">The sequence shown here is derived from an EMBL/GenBank/DDBJ whole genome shotgun (WGS) entry which is preliminary data.</text>
</comment>
<keyword evidence="2" id="KW-1185">Reference proteome</keyword>
<protein>
    <submittedName>
        <fullName evidence="1">Uncharacterized protein</fullName>
    </submittedName>
</protein>
<dbReference type="HOGENOM" id="CLU_1242243_0_0_1"/>
<dbReference type="eggNOG" id="ENOG502SP1J">
    <property type="taxonomic scope" value="Eukaryota"/>
</dbReference>
<dbReference type="Proteomes" id="UP000018721">
    <property type="component" value="Unassembled WGS sequence"/>
</dbReference>
<dbReference type="EMBL" id="ANIZ01003036">
    <property type="protein sequence ID" value="ETI36469.1"/>
    <property type="molecule type" value="Genomic_DNA"/>
</dbReference>
<organism evidence="1 2">
    <name type="scientific">Phytophthora nicotianae P1569</name>
    <dbReference type="NCBI Taxonomy" id="1317065"/>
    <lineage>
        <taxon>Eukaryota</taxon>
        <taxon>Sar</taxon>
        <taxon>Stramenopiles</taxon>
        <taxon>Oomycota</taxon>
        <taxon>Peronosporomycetes</taxon>
        <taxon>Peronosporales</taxon>
        <taxon>Peronosporaceae</taxon>
        <taxon>Phytophthora</taxon>
    </lineage>
</organism>
<name>V9EBI4_PHYNI</name>
<gene>
    <name evidence="1" type="ORF">F443_17430</name>
</gene>
<evidence type="ECO:0000313" key="1">
    <source>
        <dbReference type="EMBL" id="ETI36469.1"/>
    </source>
</evidence>